<organism evidence="2 3">
    <name type="scientific">Desulfitobacterium dehalogenans</name>
    <dbReference type="NCBI Taxonomy" id="36854"/>
    <lineage>
        <taxon>Bacteria</taxon>
        <taxon>Bacillati</taxon>
        <taxon>Bacillota</taxon>
        <taxon>Clostridia</taxon>
        <taxon>Eubacteriales</taxon>
        <taxon>Desulfitobacteriaceae</taxon>
        <taxon>Desulfitobacterium</taxon>
    </lineage>
</organism>
<evidence type="ECO:0000313" key="3">
    <source>
        <dbReference type="Proteomes" id="UP000553059"/>
    </source>
</evidence>
<evidence type="ECO:0000313" key="2">
    <source>
        <dbReference type="EMBL" id="HHY25250.1"/>
    </source>
</evidence>
<gene>
    <name evidence="2" type="ORF">GX523_00605</name>
</gene>
<comment type="caution">
    <text evidence="2">The sequence shown here is derived from an EMBL/GenBank/DDBJ whole genome shotgun (WGS) entry which is preliminary data.</text>
</comment>
<dbReference type="SUPFAM" id="SSF46689">
    <property type="entry name" value="Homeodomain-like"/>
    <property type="match status" value="1"/>
</dbReference>
<name>A0A7C6Z234_9FIRM</name>
<sequence length="57" mass="6548">KRCGFEENVIPLQEVERREIAKALRLHGMNTRGKKEAAKSLGISLATLYRKMEQFSN</sequence>
<proteinExistence type="predicted"/>
<protein>
    <recommendedName>
        <fullName evidence="1">DNA binding HTH domain-containing protein</fullName>
    </recommendedName>
</protein>
<dbReference type="InterPro" id="IPR009057">
    <property type="entry name" value="Homeodomain-like_sf"/>
</dbReference>
<dbReference type="Pfam" id="PF02954">
    <property type="entry name" value="HTH_8"/>
    <property type="match status" value="1"/>
</dbReference>
<feature type="non-terminal residue" evidence="2">
    <location>
        <position position="1"/>
    </location>
</feature>
<evidence type="ECO:0000259" key="1">
    <source>
        <dbReference type="Pfam" id="PF02954"/>
    </source>
</evidence>
<dbReference type="InterPro" id="IPR002197">
    <property type="entry name" value="HTH_Fis"/>
</dbReference>
<accession>A0A7C6Z234</accession>
<dbReference type="GO" id="GO:0043565">
    <property type="term" value="F:sequence-specific DNA binding"/>
    <property type="evidence" value="ECO:0007669"/>
    <property type="project" value="InterPro"/>
</dbReference>
<dbReference type="Proteomes" id="UP000553059">
    <property type="component" value="Unassembled WGS sequence"/>
</dbReference>
<dbReference type="Gene3D" id="1.10.10.60">
    <property type="entry name" value="Homeodomain-like"/>
    <property type="match status" value="1"/>
</dbReference>
<dbReference type="AlphaFoldDB" id="A0A7C6Z234"/>
<dbReference type="EMBL" id="DUTF01000015">
    <property type="protein sequence ID" value="HHY25250.1"/>
    <property type="molecule type" value="Genomic_DNA"/>
</dbReference>
<feature type="domain" description="DNA binding HTH" evidence="1">
    <location>
        <begin position="12"/>
        <end position="55"/>
    </location>
</feature>
<reference evidence="2 3" key="1">
    <citation type="journal article" date="2020" name="Biotechnol. Biofuels">
        <title>New insights from the biogas microbiome by comprehensive genome-resolved metagenomics of nearly 1600 species originating from multiple anaerobic digesters.</title>
        <authorList>
            <person name="Campanaro S."/>
            <person name="Treu L."/>
            <person name="Rodriguez-R L.M."/>
            <person name="Kovalovszki A."/>
            <person name="Ziels R.M."/>
            <person name="Maus I."/>
            <person name="Zhu X."/>
            <person name="Kougias P.G."/>
            <person name="Basile A."/>
            <person name="Luo G."/>
            <person name="Schluter A."/>
            <person name="Konstantinidis K.T."/>
            <person name="Angelidaki I."/>
        </authorList>
    </citation>
    <scope>NUCLEOTIDE SEQUENCE [LARGE SCALE GENOMIC DNA]</scope>
    <source>
        <strain evidence="2">AS05jafATM_4</strain>
    </source>
</reference>